<evidence type="ECO:0000313" key="2">
    <source>
        <dbReference type="EMBL" id="QHU04098.1"/>
    </source>
</evidence>
<proteinExistence type="predicted"/>
<evidence type="ECO:0008006" key="3">
    <source>
        <dbReference type="Google" id="ProtNLM"/>
    </source>
</evidence>
<dbReference type="EMBL" id="MN740393">
    <property type="protein sequence ID" value="QHU04098.1"/>
    <property type="molecule type" value="Genomic_DNA"/>
</dbReference>
<accession>A0A6C0JJY6</accession>
<reference evidence="2" key="1">
    <citation type="journal article" date="2020" name="Nature">
        <title>Giant virus diversity and host interactions through global metagenomics.</title>
        <authorList>
            <person name="Schulz F."/>
            <person name="Roux S."/>
            <person name="Paez-Espino D."/>
            <person name="Jungbluth S."/>
            <person name="Walsh D.A."/>
            <person name="Denef V.J."/>
            <person name="McMahon K.D."/>
            <person name="Konstantinidis K.T."/>
            <person name="Eloe-Fadrosh E.A."/>
            <person name="Kyrpides N.C."/>
            <person name="Woyke T."/>
        </authorList>
    </citation>
    <scope>NUCLEOTIDE SEQUENCE</scope>
    <source>
        <strain evidence="2">GVMAG-M-3300027708-20</strain>
    </source>
</reference>
<evidence type="ECO:0000256" key="1">
    <source>
        <dbReference type="ARBA" id="ARBA00022833"/>
    </source>
</evidence>
<sequence length="276" mass="32093">MSRNLELLKEVLSVPTVTYDEERMVQYISDWLHENNIEHYVDEYLNVYAIKQTDNLPQDFVFPCVIAHTDTVHRIDTINVVEEMKPNAHGELKLSLKAYNDKGKPTGIGGDDKCGVFACLELLKELPNLKAAFFVSEETGCHGSKLADSNFFSNVGYAIQFDAPENWMITETCFGAKLFDRDSEFFQKCDMVLSESMNDKHQYMTHPYTDVYALKTKFDFSCINFSIGYYDYHTKNEYVVVEDTFNGIEMGKKMIELLGYKKYKKTLERSENFRYW</sequence>
<protein>
    <recommendedName>
        <fullName evidence="3">Peptidase</fullName>
    </recommendedName>
</protein>
<name>A0A6C0JJY6_9ZZZZ</name>
<dbReference type="PANTHER" id="PTHR43808:SF8">
    <property type="entry name" value="PEPTIDASE M20 DIMERISATION DOMAIN-CONTAINING PROTEIN"/>
    <property type="match status" value="1"/>
</dbReference>
<organism evidence="2">
    <name type="scientific">viral metagenome</name>
    <dbReference type="NCBI Taxonomy" id="1070528"/>
    <lineage>
        <taxon>unclassified sequences</taxon>
        <taxon>metagenomes</taxon>
        <taxon>organismal metagenomes</taxon>
    </lineage>
</organism>
<dbReference type="PANTHER" id="PTHR43808">
    <property type="entry name" value="ACETYLORNITHINE DEACETYLASE"/>
    <property type="match status" value="1"/>
</dbReference>
<keyword evidence="1" id="KW-0862">Zinc</keyword>
<dbReference type="InterPro" id="IPR050072">
    <property type="entry name" value="Peptidase_M20A"/>
</dbReference>
<dbReference type="SUPFAM" id="SSF53187">
    <property type="entry name" value="Zn-dependent exopeptidases"/>
    <property type="match status" value="1"/>
</dbReference>
<dbReference type="AlphaFoldDB" id="A0A6C0JJY6"/>
<dbReference type="Gene3D" id="3.40.630.10">
    <property type="entry name" value="Zn peptidases"/>
    <property type="match status" value="1"/>
</dbReference>